<evidence type="ECO:0000313" key="1">
    <source>
        <dbReference type="EMBL" id="SIT43725.1"/>
    </source>
</evidence>
<comment type="caution">
    <text evidence="1">The sequence shown here is derived from an EMBL/GenBank/DDBJ whole genome shotgun (WGS) entry which is preliminary data.</text>
</comment>
<dbReference type="AlphaFoldDB" id="A0A1N7S8M5"/>
<sequence length="93" mass="10176">MAARELEEVLADVIDAMHRYPAIRKQVLHCLFDEDGLRSGVYDMVTDTIAITKHDGTELSLHTRNILPSTWLLLFASAVSNGVVPEMALPGGA</sequence>
<name>A0A1N7S8M5_9BURK</name>
<organism evidence="1 2">
    <name type="scientific">Paraburkholderia piptadeniae</name>
    <dbReference type="NCBI Taxonomy" id="1701573"/>
    <lineage>
        <taxon>Bacteria</taxon>
        <taxon>Pseudomonadati</taxon>
        <taxon>Pseudomonadota</taxon>
        <taxon>Betaproteobacteria</taxon>
        <taxon>Burkholderiales</taxon>
        <taxon>Burkholderiaceae</taxon>
        <taxon>Paraburkholderia</taxon>
    </lineage>
</organism>
<proteinExistence type="predicted"/>
<reference evidence="1" key="1">
    <citation type="submission" date="2016-12" db="EMBL/GenBank/DDBJ databases">
        <authorList>
            <person name="Moulin L."/>
        </authorList>
    </citation>
    <scope>NUCLEOTIDE SEQUENCE [LARGE SCALE GENOMIC DNA]</scope>
    <source>
        <strain evidence="1">STM 7183</strain>
    </source>
</reference>
<keyword evidence="2" id="KW-1185">Reference proteome</keyword>
<dbReference type="EMBL" id="CYGY02000035">
    <property type="protein sequence ID" value="SIT43725.1"/>
    <property type="molecule type" value="Genomic_DNA"/>
</dbReference>
<dbReference type="RefSeq" id="WP_087735913.1">
    <property type="nucleotide sequence ID" value="NZ_CYGY02000035.1"/>
</dbReference>
<accession>A0A1N7S8M5</accession>
<gene>
    <name evidence="1" type="ORF">BN2476_350259</name>
</gene>
<protein>
    <submittedName>
        <fullName evidence="1">Uncharacterized protein</fullName>
    </submittedName>
</protein>
<evidence type="ECO:0000313" key="2">
    <source>
        <dbReference type="Proteomes" id="UP000195569"/>
    </source>
</evidence>
<dbReference type="Proteomes" id="UP000195569">
    <property type="component" value="Unassembled WGS sequence"/>
</dbReference>
<dbReference type="OrthoDB" id="9094491at2"/>